<protein>
    <submittedName>
        <fullName evidence="2">DUF4743 domain-containing protein</fullName>
    </submittedName>
</protein>
<gene>
    <name evidence="2" type="ORF">HH303_15200</name>
</gene>
<evidence type="ECO:0000313" key="2">
    <source>
        <dbReference type="EMBL" id="NMM45842.1"/>
    </source>
</evidence>
<name>A0A7Y0E251_9PROT</name>
<dbReference type="FunFam" id="3.90.79.10:FF:000019">
    <property type="entry name" value="Thiamin pyrophosphokinase, putative"/>
    <property type="match status" value="1"/>
</dbReference>
<accession>A0A7Y0E251</accession>
<dbReference type="AlphaFoldDB" id="A0A7Y0E251"/>
<reference evidence="2 3" key="1">
    <citation type="submission" date="2020-04" db="EMBL/GenBank/DDBJ databases">
        <title>Rhodospirillaceae bacterium KN72 isolated from deep sea.</title>
        <authorList>
            <person name="Zhang D.-C."/>
        </authorList>
    </citation>
    <scope>NUCLEOTIDE SEQUENCE [LARGE SCALE GENOMIC DNA]</scope>
    <source>
        <strain evidence="2 3">KN72</strain>
    </source>
</reference>
<evidence type="ECO:0000259" key="1">
    <source>
        <dbReference type="PROSITE" id="PS51462"/>
    </source>
</evidence>
<dbReference type="PANTHER" id="PTHR13622">
    <property type="entry name" value="THIAMIN PYROPHOSPHOKINASE"/>
    <property type="match status" value="1"/>
</dbReference>
<dbReference type="PANTHER" id="PTHR13622:SF8">
    <property type="entry name" value="THIAMIN PYROPHOSPHOKINASE 1"/>
    <property type="match status" value="1"/>
</dbReference>
<sequence length="286" mass="31925">MGYLDRIRACNNGDTRRYLPLHGLGRRFGWVSPVRADLLKSYPQVFRVADDRIDLDPALADYDTASAALDPVLRDLSEQGHLPHWRDERYAVAAEFGEDPILSVERTACPFLGIRSWGFHLNGFVRRPDSLHLWIAERSHTKPTYPGQLDNTVAGGHPEGLSLAQNVAKECAEEASIPADMAARAVPVGMLSYCHESDDGLKPDQMFCYDLEMPEDFVPVPSDGEVESFTLMPAAVVMAIVRDTDRFKFNCAPVLINFFIRHGLLDPDREPDYGRICASLQTPPTP</sequence>
<comment type="caution">
    <text evidence="2">The sequence shown here is derived from an EMBL/GenBank/DDBJ whole genome shotgun (WGS) entry which is preliminary data.</text>
</comment>
<evidence type="ECO:0000313" key="3">
    <source>
        <dbReference type="Proteomes" id="UP000539372"/>
    </source>
</evidence>
<dbReference type="RefSeq" id="WP_169626218.1">
    <property type="nucleotide sequence ID" value="NZ_JABBNT010000004.1"/>
</dbReference>
<dbReference type="InterPro" id="IPR015797">
    <property type="entry name" value="NUDIX_hydrolase-like_dom_sf"/>
</dbReference>
<dbReference type="PROSITE" id="PS51462">
    <property type="entry name" value="NUDIX"/>
    <property type="match status" value="1"/>
</dbReference>
<dbReference type="Pfam" id="PF15916">
    <property type="entry name" value="DUF4743"/>
    <property type="match status" value="1"/>
</dbReference>
<dbReference type="SUPFAM" id="SSF55811">
    <property type="entry name" value="Nudix"/>
    <property type="match status" value="1"/>
</dbReference>
<proteinExistence type="predicted"/>
<dbReference type="InterPro" id="IPR000086">
    <property type="entry name" value="NUDIX_hydrolase_dom"/>
</dbReference>
<dbReference type="GO" id="GO:0044715">
    <property type="term" value="F:8-oxo-dGDP phosphatase activity"/>
    <property type="evidence" value="ECO:0007669"/>
    <property type="project" value="TreeGrafter"/>
</dbReference>
<dbReference type="Proteomes" id="UP000539372">
    <property type="component" value="Unassembled WGS sequence"/>
</dbReference>
<dbReference type="EMBL" id="JABBNT010000004">
    <property type="protein sequence ID" value="NMM45842.1"/>
    <property type="molecule type" value="Genomic_DNA"/>
</dbReference>
<dbReference type="CDD" id="cd03676">
    <property type="entry name" value="NUDIX_Tnr3_like"/>
    <property type="match status" value="1"/>
</dbReference>
<dbReference type="Gene3D" id="3.90.79.10">
    <property type="entry name" value="Nucleoside Triphosphate Pyrophosphohydrolase"/>
    <property type="match status" value="1"/>
</dbReference>
<organism evidence="2 3">
    <name type="scientific">Pacificispira spongiicola</name>
    <dbReference type="NCBI Taxonomy" id="2729598"/>
    <lineage>
        <taxon>Bacteria</taxon>
        <taxon>Pseudomonadati</taxon>
        <taxon>Pseudomonadota</taxon>
        <taxon>Alphaproteobacteria</taxon>
        <taxon>Rhodospirillales</taxon>
        <taxon>Rhodospirillaceae</taxon>
        <taxon>Pacificispira</taxon>
    </lineage>
</organism>
<dbReference type="InterPro" id="IPR031804">
    <property type="entry name" value="DUF4743"/>
</dbReference>
<feature type="domain" description="Nudix hydrolase" evidence="1">
    <location>
        <begin position="116"/>
        <end position="257"/>
    </location>
</feature>
<keyword evidence="3" id="KW-1185">Reference proteome</keyword>